<reference evidence="2" key="1">
    <citation type="submission" date="2021-01" db="EMBL/GenBank/DDBJ databases">
        <authorList>
            <person name="Corre E."/>
            <person name="Pelletier E."/>
            <person name="Niang G."/>
            <person name="Scheremetjew M."/>
            <person name="Finn R."/>
            <person name="Kale V."/>
            <person name="Holt S."/>
            <person name="Cochrane G."/>
            <person name="Meng A."/>
            <person name="Brown T."/>
            <person name="Cohen L."/>
        </authorList>
    </citation>
    <scope>NUCLEOTIDE SEQUENCE</scope>
    <source>
        <strain evidence="2">CCMP1756</strain>
    </source>
</reference>
<evidence type="ECO:0008006" key="5">
    <source>
        <dbReference type="Google" id="ProtNLM"/>
    </source>
</evidence>
<evidence type="ECO:0000313" key="3">
    <source>
        <dbReference type="EMBL" id="CAH0374005.1"/>
    </source>
</evidence>
<reference evidence="3" key="2">
    <citation type="submission" date="2021-11" db="EMBL/GenBank/DDBJ databases">
        <authorList>
            <consortium name="Genoscope - CEA"/>
            <person name="William W."/>
        </authorList>
    </citation>
    <scope>NUCLEOTIDE SEQUENCE</scope>
</reference>
<sequence length="711" mass="76949">MAHSPLKEGDRLLYNGSEPEWQGARGEIEEIDTVGGRPVVSARWSLARDDDDSDDDQGGVLARTAAVRGSRAPRRTCRAAARPVSVDTTEDHYSVLSAADARIYRQAWLDANPRNELAPTRFAVGDRVRGIWDGEWCGATVDEVITDGRGGLAYMVDWDDGGGVNQLSAADVRLAADAESSSEEDEEEEEESSSSEEEEEDVQDAAEDLDEAVGAADDDESSSSSDEDEGLNQASNLPPPPTAVSRSETPEAAVVEDDWDEESDEEDDRRVANLSSQVVDPSQHTSQHASQDSRLSLQGAAAVDGSGAIDAAAMRARILAARPESIVPPASATSAPKLRIVHSRHGEWWGHAGKLRIPGSDELRTTLHELGGESSWLGDKRKYCDIDLKRLNAEGYDIILVDRGASIAYQRQFKDTKQDFARTELERKYGHTVVRKPCVVAYSTDNGVPLDTYEVVAVVAINTATTRAAWTPAAVDQVEVLLDTMERHHNPAKRGSNTRRGKMFMAGALVRRWTAEELKKRKKRGSGRIDTYRINRAAAAEANYDGYISPLETVLTIMAALEAAVSPRLHRARLAVSAAINAPAIVGGFPREIGPSVTLALSQGYVSSQHLDSSGKWAWESIAWPPCRRAPSDWTFAIPGAGLLVDLSGPGGVYVTLNASRTVHGTLRSEISPDHDGIGIADILKHDMLSRNVVDAFEGGCKKRPALGAHN</sequence>
<keyword evidence="4" id="KW-1185">Reference proteome</keyword>
<dbReference type="CDD" id="cd04508">
    <property type="entry name" value="Tudor_SF"/>
    <property type="match status" value="1"/>
</dbReference>
<feature type="compositionally biased region" description="Polar residues" evidence="1">
    <location>
        <begin position="273"/>
        <end position="296"/>
    </location>
</feature>
<evidence type="ECO:0000313" key="2">
    <source>
        <dbReference type="EMBL" id="CAE0702213.1"/>
    </source>
</evidence>
<organism evidence="2">
    <name type="scientific">Pelagomonas calceolata</name>
    <dbReference type="NCBI Taxonomy" id="35677"/>
    <lineage>
        <taxon>Eukaryota</taxon>
        <taxon>Sar</taxon>
        <taxon>Stramenopiles</taxon>
        <taxon>Ochrophyta</taxon>
        <taxon>Pelagophyceae</taxon>
        <taxon>Pelagomonadales</taxon>
        <taxon>Pelagomonadaceae</taxon>
        <taxon>Pelagomonas</taxon>
    </lineage>
</organism>
<evidence type="ECO:0000256" key="1">
    <source>
        <dbReference type="SAM" id="MobiDB-lite"/>
    </source>
</evidence>
<feature type="region of interest" description="Disordered" evidence="1">
    <location>
        <begin position="173"/>
        <end position="298"/>
    </location>
</feature>
<gene>
    <name evidence="2" type="ORF">PCAL00307_LOCUS17658</name>
    <name evidence="3" type="ORF">PECAL_4P12600</name>
</gene>
<dbReference type="Proteomes" id="UP000789595">
    <property type="component" value="Unassembled WGS sequence"/>
</dbReference>
<proteinExistence type="predicted"/>
<evidence type="ECO:0000313" key="4">
    <source>
        <dbReference type="Proteomes" id="UP000789595"/>
    </source>
</evidence>
<accession>A0A7S4EB43</accession>
<feature type="compositionally biased region" description="Acidic residues" evidence="1">
    <location>
        <begin position="254"/>
        <end position="267"/>
    </location>
</feature>
<protein>
    <recommendedName>
        <fullName evidence="5">Tudor domain-containing protein</fullName>
    </recommendedName>
</protein>
<name>A0A7S4EB43_9STRA</name>
<dbReference type="EMBL" id="CAKKNE010000004">
    <property type="protein sequence ID" value="CAH0374005.1"/>
    <property type="molecule type" value="Genomic_DNA"/>
</dbReference>
<dbReference type="EMBL" id="HBIW01020518">
    <property type="protein sequence ID" value="CAE0702213.1"/>
    <property type="molecule type" value="Transcribed_RNA"/>
</dbReference>
<dbReference type="AlphaFoldDB" id="A0A7S4EB43"/>
<feature type="compositionally biased region" description="Acidic residues" evidence="1">
    <location>
        <begin position="180"/>
        <end position="230"/>
    </location>
</feature>